<feature type="chain" id="PRO_5035845116" evidence="3">
    <location>
        <begin position="25"/>
        <end position="382"/>
    </location>
</feature>
<dbReference type="Proteomes" id="UP000494165">
    <property type="component" value="Unassembled WGS sequence"/>
</dbReference>
<dbReference type="InterPro" id="IPR006212">
    <property type="entry name" value="Furin_repeat"/>
</dbReference>
<keyword evidence="2" id="KW-1133">Transmembrane helix</keyword>
<proteinExistence type="predicted"/>
<keyword evidence="2" id="KW-0472">Membrane</keyword>
<dbReference type="CDD" id="cd00064">
    <property type="entry name" value="FU"/>
    <property type="match status" value="1"/>
</dbReference>
<reference evidence="4 5" key="1">
    <citation type="submission" date="2020-04" db="EMBL/GenBank/DDBJ databases">
        <authorList>
            <person name="Alioto T."/>
            <person name="Alioto T."/>
            <person name="Gomez Garrido J."/>
        </authorList>
    </citation>
    <scope>NUCLEOTIDE SEQUENCE [LARGE SCALE GENOMIC DNA]</scope>
</reference>
<dbReference type="OrthoDB" id="7323052at2759"/>
<comment type="caution">
    <text evidence="4">The sequence shown here is derived from an EMBL/GenBank/DDBJ whole genome shotgun (WGS) entry which is preliminary data.</text>
</comment>
<feature type="region of interest" description="Disordered" evidence="1">
    <location>
        <begin position="293"/>
        <end position="315"/>
    </location>
</feature>
<feature type="signal peptide" evidence="3">
    <location>
        <begin position="1"/>
        <end position="24"/>
    </location>
</feature>
<keyword evidence="2" id="KW-0812">Transmembrane</keyword>
<dbReference type="AlphaFoldDB" id="A0A8S1C3Z7"/>
<evidence type="ECO:0000313" key="5">
    <source>
        <dbReference type="Proteomes" id="UP000494165"/>
    </source>
</evidence>
<protein>
    <submittedName>
        <fullName evidence="4">Uncharacterized protein</fullName>
    </submittedName>
</protein>
<keyword evidence="5" id="KW-1185">Reference proteome</keyword>
<evidence type="ECO:0000256" key="3">
    <source>
        <dbReference type="SAM" id="SignalP"/>
    </source>
</evidence>
<organism evidence="4 5">
    <name type="scientific">Cloeon dipterum</name>
    <dbReference type="NCBI Taxonomy" id="197152"/>
    <lineage>
        <taxon>Eukaryota</taxon>
        <taxon>Metazoa</taxon>
        <taxon>Ecdysozoa</taxon>
        <taxon>Arthropoda</taxon>
        <taxon>Hexapoda</taxon>
        <taxon>Insecta</taxon>
        <taxon>Pterygota</taxon>
        <taxon>Palaeoptera</taxon>
        <taxon>Ephemeroptera</taxon>
        <taxon>Pisciforma</taxon>
        <taxon>Baetidae</taxon>
        <taxon>Cloeon</taxon>
    </lineage>
</organism>
<dbReference type="EMBL" id="CADEPI010000014">
    <property type="protein sequence ID" value="CAB3363983.1"/>
    <property type="molecule type" value="Genomic_DNA"/>
</dbReference>
<evidence type="ECO:0000313" key="4">
    <source>
        <dbReference type="EMBL" id="CAB3363983.1"/>
    </source>
</evidence>
<feature type="compositionally biased region" description="Low complexity" evidence="1">
    <location>
        <begin position="293"/>
        <end position="314"/>
    </location>
</feature>
<feature type="transmembrane region" description="Helical" evidence="2">
    <location>
        <begin position="132"/>
        <end position="156"/>
    </location>
</feature>
<evidence type="ECO:0000256" key="2">
    <source>
        <dbReference type="SAM" id="Phobius"/>
    </source>
</evidence>
<name>A0A8S1C3Z7_9INSE</name>
<sequence length="382" mass="42332">MGSVKFSSLGLTFVVICLVVEVGATNTTENVRHELTPAKPDRANLTTFQGPPRSGQRSLGSCSPECLRCEVEGCFKCTGVIVHGSRECRVECPPGYRQQWSSRVDYMGLMCTESNMVGAGWLGGLVTGGQELTVLIGVACGSLLCVLVLVAACAFISYRRAKIRRPPPLHAIRSRFDAAAAAQPASQQQWLTPQEIQLRKEFAKQVSVLRPEAPVFLAMLNDTRRKVREMFRPNGTDSRSKAYRTVLRDLTRILTLLNRHETRLGPPPPDWDTLLDWAERSLRRYKKSINNEGVGSACSSGATSSSASSTPTSSHALNQHHLNYEAHDEENLTDNDETKGCESIEIPALLQSASEWSQNSLYYYESYYPLGFRPQDEITTEL</sequence>
<gene>
    <name evidence="4" type="ORF">CLODIP_2_CD06924</name>
</gene>
<keyword evidence="3" id="KW-0732">Signal</keyword>
<evidence type="ECO:0000256" key="1">
    <source>
        <dbReference type="SAM" id="MobiDB-lite"/>
    </source>
</evidence>
<accession>A0A8S1C3Z7</accession>